<dbReference type="EMBL" id="JBHTMN010000005">
    <property type="protein sequence ID" value="MFD1382655.1"/>
    <property type="molecule type" value="Genomic_DNA"/>
</dbReference>
<comment type="caution">
    <text evidence="2">The sequence shown here is derived from an EMBL/GenBank/DDBJ whole genome shotgun (WGS) entry which is preliminary data.</text>
</comment>
<evidence type="ECO:0000313" key="2">
    <source>
        <dbReference type="EMBL" id="MFD1382655.1"/>
    </source>
</evidence>
<dbReference type="SUPFAM" id="SSF55729">
    <property type="entry name" value="Acyl-CoA N-acyltransferases (Nat)"/>
    <property type="match status" value="1"/>
</dbReference>
<feature type="domain" description="N-acetyltransferase" evidence="1">
    <location>
        <begin position="1"/>
        <end position="129"/>
    </location>
</feature>
<dbReference type="RefSeq" id="WP_377365830.1">
    <property type="nucleotide sequence ID" value="NZ_JBHTMN010000005.1"/>
</dbReference>
<protein>
    <submittedName>
        <fullName evidence="2">GNAT family N-acetyltransferase</fullName>
        <ecNumber evidence="2">2.3.-.-</ecNumber>
    </submittedName>
</protein>
<reference evidence="3" key="1">
    <citation type="journal article" date="2019" name="Int. J. Syst. Evol. Microbiol.">
        <title>The Global Catalogue of Microorganisms (GCM) 10K type strain sequencing project: providing services to taxonomists for standard genome sequencing and annotation.</title>
        <authorList>
            <consortium name="The Broad Institute Genomics Platform"/>
            <consortium name="The Broad Institute Genome Sequencing Center for Infectious Disease"/>
            <person name="Wu L."/>
            <person name="Ma J."/>
        </authorList>
    </citation>
    <scope>NUCLEOTIDE SEQUENCE [LARGE SCALE GENOMIC DNA]</scope>
    <source>
        <strain evidence="3">JCM 30774</strain>
    </source>
</reference>
<organism evidence="2 3">
    <name type="scientific">Rhodanobacter aciditrophus</name>
    <dbReference type="NCBI Taxonomy" id="1623218"/>
    <lineage>
        <taxon>Bacteria</taxon>
        <taxon>Pseudomonadati</taxon>
        <taxon>Pseudomonadota</taxon>
        <taxon>Gammaproteobacteria</taxon>
        <taxon>Lysobacterales</taxon>
        <taxon>Rhodanobacteraceae</taxon>
        <taxon>Rhodanobacter</taxon>
    </lineage>
</organism>
<dbReference type="EC" id="2.3.-.-" evidence="2"/>
<evidence type="ECO:0000259" key="1">
    <source>
        <dbReference type="PROSITE" id="PS51186"/>
    </source>
</evidence>
<dbReference type="InterPro" id="IPR016181">
    <property type="entry name" value="Acyl_CoA_acyltransferase"/>
</dbReference>
<gene>
    <name evidence="2" type="ORF">ACFQ45_04735</name>
</gene>
<accession>A0ABW4AXF7</accession>
<evidence type="ECO:0000313" key="3">
    <source>
        <dbReference type="Proteomes" id="UP001597059"/>
    </source>
</evidence>
<keyword evidence="2" id="KW-0012">Acyltransferase</keyword>
<dbReference type="Pfam" id="PF13508">
    <property type="entry name" value="Acetyltransf_7"/>
    <property type="match status" value="1"/>
</dbReference>
<dbReference type="CDD" id="cd04301">
    <property type="entry name" value="NAT_SF"/>
    <property type="match status" value="1"/>
</dbReference>
<name>A0ABW4AXF7_9GAMM</name>
<keyword evidence="3" id="KW-1185">Reference proteome</keyword>
<sequence length="141" mass="16229">MIHNIQAIQVEALWFPLVKKFYQAYYPSGKPNKADPIWVLKDGAAIIASVRLKPLTSCQLLTALVTHPDFRQQGYASHLMSDLRPQLNQPTYCFNTPDLQHFYERHGFTPIEAEELPCELASRLKRYRVKQPSLIAMAYLP</sequence>
<dbReference type="PROSITE" id="PS51186">
    <property type="entry name" value="GNAT"/>
    <property type="match status" value="1"/>
</dbReference>
<dbReference type="Gene3D" id="3.40.630.30">
    <property type="match status" value="1"/>
</dbReference>
<dbReference type="Proteomes" id="UP001597059">
    <property type="component" value="Unassembled WGS sequence"/>
</dbReference>
<dbReference type="InterPro" id="IPR000182">
    <property type="entry name" value="GNAT_dom"/>
</dbReference>
<proteinExistence type="predicted"/>
<keyword evidence="2" id="KW-0808">Transferase</keyword>
<dbReference type="GO" id="GO:0016746">
    <property type="term" value="F:acyltransferase activity"/>
    <property type="evidence" value="ECO:0007669"/>
    <property type="project" value="UniProtKB-KW"/>
</dbReference>